<name>A0A6H5GBW5_9HEMI</name>
<dbReference type="EMBL" id="CADCXU010008999">
    <property type="protein sequence ID" value="CAA9999599.1"/>
    <property type="molecule type" value="Genomic_DNA"/>
</dbReference>
<keyword evidence="2" id="KW-0732">Signal</keyword>
<feature type="non-terminal residue" evidence="3">
    <location>
        <position position="72"/>
    </location>
</feature>
<feature type="non-terminal residue" evidence="3">
    <location>
        <position position="1"/>
    </location>
</feature>
<reference evidence="3 4" key="1">
    <citation type="submission" date="2020-02" db="EMBL/GenBank/DDBJ databases">
        <authorList>
            <person name="Ferguson B K."/>
        </authorList>
    </citation>
    <scope>NUCLEOTIDE SEQUENCE [LARGE SCALE GENOMIC DNA]</scope>
</reference>
<feature type="region of interest" description="Disordered" evidence="1">
    <location>
        <begin position="43"/>
        <end position="72"/>
    </location>
</feature>
<feature type="chain" id="PRO_5026338568" evidence="2">
    <location>
        <begin position="27"/>
        <end position="72"/>
    </location>
</feature>
<sequence length="72" mass="7813">MAGWQGQGSCLVVGLGVNCLLELALGEWVIIYPCPCGSGTKPTRAWMQPKEPVQNPDQRYGEAPERPLSSKL</sequence>
<proteinExistence type="predicted"/>
<gene>
    <name evidence="3" type="ORF">NTEN_LOCUS5882</name>
</gene>
<evidence type="ECO:0000256" key="2">
    <source>
        <dbReference type="SAM" id="SignalP"/>
    </source>
</evidence>
<evidence type="ECO:0000313" key="3">
    <source>
        <dbReference type="EMBL" id="CAA9999599.1"/>
    </source>
</evidence>
<evidence type="ECO:0000313" key="4">
    <source>
        <dbReference type="Proteomes" id="UP000479000"/>
    </source>
</evidence>
<feature type="signal peptide" evidence="2">
    <location>
        <begin position="1"/>
        <end position="26"/>
    </location>
</feature>
<organism evidence="3 4">
    <name type="scientific">Nesidiocoris tenuis</name>
    <dbReference type="NCBI Taxonomy" id="355587"/>
    <lineage>
        <taxon>Eukaryota</taxon>
        <taxon>Metazoa</taxon>
        <taxon>Ecdysozoa</taxon>
        <taxon>Arthropoda</taxon>
        <taxon>Hexapoda</taxon>
        <taxon>Insecta</taxon>
        <taxon>Pterygota</taxon>
        <taxon>Neoptera</taxon>
        <taxon>Paraneoptera</taxon>
        <taxon>Hemiptera</taxon>
        <taxon>Heteroptera</taxon>
        <taxon>Panheteroptera</taxon>
        <taxon>Cimicomorpha</taxon>
        <taxon>Miridae</taxon>
        <taxon>Dicyphina</taxon>
        <taxon>Nesidiocoris</taxon>
    </lineage>
</organism>
<accession>A0A6H5GBW5</accession>
<dbReference type="AlphaFoldDB" id="A0A6H5GBW5"/>
<dbReference type="Proteomes" id="UP000479000">
    <property type="component" value="Unassembled WGS sequence"/>
</dbReference>
<evidence type="ECO:0000256" key="1">
    <source>
        <dbReference type="SAM" id="MobiDB-lite"/>
    </source>
</evidence>
<protein>
    <submittedName>
        <fullName evidence="3">Uncharacterized protein</fullName>
    </submittedName>
</protein>
<keyword evidence="4" id="KW-1185">Reference proteome</keyword>